<accession>A0A2G4U4A0</accession>
<dbReference type="SUPFAM" id="SSF47413">
    <property type="entry name" value="lambda repressor-like DNA-binding domains"/>
    <property type="match status" value="1"/>
</dbReference>
<dbReference type="GO" id="GO:0003677">
    <property type="term" value="F:DNA binding"/>
    <property type="evidence" value="ECO:0007669"/>
    <property type="project" value="InterPro"/>
</dbReference>
<evidence type="ECO:0000313" key="1">
    <source>
        <dbReference type="EMBL" id="PHZ28050.1"/>
    </source>
</evidence>
<comment type="caution">
    <text evidence="1">The sequence shown here is derived from an EMBL/GenBank/DDBJ whole genome shotgun (WGS) entry which is preliminary data.</text>
</comment>
<dbReference type="Pfam" id="PF14549">
    <property type="entry name" value="P22_Cro"/>
    <property type="match status" value="1"/>
</dbReference>
<dbReference type="RefSeq" id="WP_005174518.1">
    <property type="nucleotide sequence ID" value="NZ_PEHN01000005.1"/>
</dbReference>
<dbReference type="Proteomes" id="UP000229378">
    <property type="component" value="Unassembled WGS sequence"/>
</dbReference>
<name>A0A2G4U4A0_YERBE</name>
<sequence length="65" mass="7112">MHKTDVLEFFKGTSKTAIALGVSHSAVCQWGHIIPEKQALKAEKITEGKLKYDPSDYQKPTAPAA</sequence>
<protein>
    <recommendedName>
        <fullName evidence="3">DNA-binding transcriptional regulator DicC</fullName>
    </recommendedName>
</protein>
<evidence type="ECO:0008006" key="3">
    <source>
        <dbReference type="Google" id="ProtNLM"/>
    </source>
</evidence>
<dbReference type="EMBL" id="PEHN01000005">
    <property type="protein sequence ID" value="PHZ28050.1"/>
    <property type="molecule type" value="Genomic_DNA"/>
</dbReference>
<dbReference type="InterPro" id="IPR010982">
    <property type="entry name" value="Lambda_DNA-bd_dom_sf"/>
</dbReference>
<organism evidence="1 2">
    <name type="scientific">Yersinia bercovieri</name>
    <dbReference type="NCBI Taxonomy" id="634"/>
    <lineage>
        <taxon>Bacteria</taxon>
        <taxon>Pseudomonadati</taxon>
        <taxon>Pseudomonadota</taxon>
        <taxon>Gammaproteobacteria</taxon>
        <taxon>Enterobacterales</taxon>
        <taxon>Yersiniaceae</taxon>
        <taxon>Yersinia</taxon>
    </lineage>
</organism>
<gene>
    <name evidence="1" type="ORF">CS533_07270</name>
</gene>
<evidence type="ECO:0000313" key="2">
    <source>
        <dbReference type="Proteomes" id="UP000229378"/>
    </source>
</evidence>
<dbReference type="Gene3D" id="1.10.260.40">
    <property type="entry name" value="lambda repressor-like DNA-binding domains"/>
    <property type="match status" value="1"/>
</dbReference>
<reference evidence="1 2" key="1">
    <citation type="submission" date="2017-10" db="EMBL/GenBank/DDBJ databases">
        <authorList>
            <person name="Banno H."/>
            <person name="Chua N.-H."/>
        </authorList>
    </citation>
    <scope>NUCLEOTIDE SEQUENCE [LARGE SCALE GENOMIC DNA]</scope>
    <source>
        <strain evidence="1 2">SCPM-O-B-7607</strain>
    </source>
</reference>
<dbReference type="AlphaFoldDB" id="A0A2G4U4A0"/>
<proteinExistence type="predicted"/>